<evidence type="ECO:0000313" key="4">
    <source>
        <dbReference type="Proteomes" id="UP000481339"/>
    </source>
</evidence>
<protein>
    <submittedName>
        <fullName evidence="3">Magnesium transporter</fullName>
    </submittedName>
</protein>
<sequence length="422" mass="46710">MSAPRIFVSRLIGCGVFDPSGDRVGRARDVIVTYRTVGPPVVVGLLVEVPGRRRVFLRIARVTGITTGAIITTGLINLRRFEQRAGETRVLAEIVGRRVRLHDSDRTGRVEDVSIEQLATGEWVVADVFLRRPKTSASPFARGETMLVPWAETEEIRHDHGEQDTTHLLASLQDLQAPDLAGALMELPERRRAEVVAALSNERLADALEELARDDQIQLVGTIEDIRLAEVLDHMQPDDAADLVARLAPDRKERLLQLMEPEEASDVRMLLRYAPDTAGGLMTTEPVICSADTTVAEGLALIRRHEIAPALAAAVWVTLPPYEAPTGRYIGLVHFQRMLRYPPNERLGTLVTEEVEPMSPDASALEVARTLAAYNLTSLPVVDRNRRLLGVVTVDDVLDNLLPEDWRHRVGEEVTDGSQDAR</sequence>
<dbReference type="InterPro" id="IPR006668">
    <property type="entry name" value="Mg_transptr_MgtE_intracell_dom"/>
</dbReference>
<dbReference type="InterPro" id="IPR038076">
    <property type="entry name" value="MgtE_N_sf"/>
</dbReference>
<gene>
    <name evidence="3" type="ORF">F8O02_06010</name>
</gene>
<dbReference type="InterPro" id="IPR000644">
    <property type="entry name" value="CBS_dom"/>
</dbReference>
<evidence type="ECO:0000259" key="2">
    <source>
        <dbReference type="PROSITE" id="PS51371"/>
    </source>
</evidence>
<feature type="domain" description="CBS" evidence="2">
    <location>
        <begin position="282"/>
        <end position="350"/>
    </location>
</feature>
<dbReference type="InterPro" id="IPR058838">
    <property type="entry name" value="SH3_actinomycetes"/>
</dbReference>
<proteinExistence type="predicted"/>
<reference evidence="3 4" key="1">
    <citation type="submission" date="2019-09" db="EMBL/GenBank/DDBJ databases">
        <title>Phylogeny of genus Pseudoclavibacter and closely related genus.</title>
        <authorList>
            <person name="Li Y."/>
        </authorList>
    </citation>
    <scope>NUCLEOTIDE SEQUENCE [LARGE SCALE GENOMIC DNA]</scope>
    <source>
        <strain evidence="3 4">JCM 16921</strain>
    </source>
</reference>
<dbReference type="Pfam" id="PF26205">
    <property type="entry name" value="SH3_actinomycetes"/>
    <property type="match status" value="1"/>
</dbReference>
<dbReference type="Proteomes" id="UP000481339">
    <property type="component" value="Unassembled WGS sequence"/>
</dbReference>
<dbReference type="PANTHER" id="PTHR43773:SF1">
    <property type="entry name" value="MAGNESIUM TRANSPORTER MGTE"/>
    <property type="match status" value="1"/>
</dbReference>
<dbReference type="SUPFAM" id="SSF158791">
    <property type="entry name" value="MgtE N-terminal domain-like"/>
    <property type="match status" value="1"/>
</dbReference>
<dbReference type="RefSeq" id="WP_158036350.1">
    <property type="nucleotide sequence ID" value="NZ_BAAAZV010000020.1"/>
</dbReference>
<dbReference type="InterPro" id="IPR046342">
    <property type="entry name" value="CBS_dom_sf"/>
</dbReference>
<dbReference type="Gene3D" id="3.10.580.10">
    <property type="entry name" value="CBS-domain"/>
    <property type="match status" value="1"/>
</dbReference>
<dbReference type="AlphaFoldDB" id="A0A7C8FWZ7"/>
<dbReference type="GO" id="GO:0015095">
    <property type="term" value="F:magnesium ion transmembrane transporter activity"/>
    <property type="evidence" value="ECO:0007669"/>
    <property type="project" value="InterPro"/>
</dbReference>
<accession>A0A7C8FWZ7</accession>
<dbReference type="SMART" id="SM00924">
    <property type="entry name" value="MgtE_N"/>
    <property type="match status" value="1"/>
</dbReference>
<dbReference type="OrthoDB" id="9764830at2"/>
<keyword evidence="4" id="KW-1185">Reference proteome</keyword>
<dbReference type="SMART" id="SM00116">
    <property type="entry name" value="CBS"/>
    <property type="match status" value="2"/>
</dbReference>
<dbReference type="EMBL" id="WBKA01000004">
    <property type="protein sequence ID" value="KAB1631881.1"/>
    <property type="molecule type" value="Genomic_DNA"/>
</dbReference>
<comment type="caution">
    <text evidence="3">The sequence shown here is derived from an EMBL/GenBank/DDBJ whole genome shotgun (WGS) entry which is preliminary data.</text>
</comment>
<feature type="domain" description="CBS" evidence="2">
    <location>
        <begin position="351"/>
        <end position="410"/>
    </location>
</feature>
<dbReference type="PROSITE" id="PS51371">
    <property type="entry name" value="CBS"/>
    <property type="match status" value="2"/>
</dbReference>
<dbReference type="GO" id="GO:0016020">
    <property type="term" value="C:membrane"/>
    <property type="evidence" value="ECO:0007669"/>
    <property type="project" value="InterPro"/>
</dbReference>
<organism evidence="3 4">
    <name type="scientific">Pseudoclavibacter caeni</name>
    <dbReference type="NCBI Taxonomy" id="908846"/>
    <lineage>
        <taxon>Bacteria</taxon>
        <taxon>Bacillati</taxon>
        <taxon>Actinomycetota</taxon>
        <taxon>Actinomycetes</taxon>
        <taxon>Micrococcales</taxon>
        <taxon>Microbacteriaceae</taxon>
        <taxon>Pseudoclavibacter</taxon>
    </lineage>
</organism>
<dbReference type="Pfam" id="PF00571">
    <property type="entry name" value="CBS"/>
    <property type="match status" value="2"/>
</dbReference>
<dbReference type="Gene3D" id="1.25.60.10">
    <property type="entry name" value="MgtE N-terminal domain-like"/>
    <property type="match status" value="1"/>
</dbReference>
<name>A0A7C8FWZ7_9MICO</name>
<keyword evidence="1" id="KW-0129">CBS domain</keyword>
<dbReference type="Pfam" id="PF03448">
    <property type="entry name" value="MgtE_N"/>
    <property type="match status" value="1"/>
</dbReference>
<dbReference type="PANTHER" id="PTHR43773">
    <property type="entry name" value="MAGNESIUM TRANSPORTER MGTE"/>
    <property type="match status" value="1"/>
</dbReference>
<dbReference type="SUPFAM" id="SSF54631">
    <property type="entry name" value="CBS-domain pair"/>
    <property type="match status" value="1"/>
</dbReference>
<evidence type="ECO:0000256" key="1">
    <source>
        <dbReference type="PROSITE-ProRule" id="PRU00703"/>
    </source>
</evidence>
<dbReference type="InterPro" id="IPR006669">
    <property type="entry name" value="MgtE_transporter"/>
</dbReference>
<evidence type="ECO:0000313" key="3">
    <source>
        <dbReference type="EMBL" id="KAB1631881.1"/>
    </source>
</evidence>
<dbReference type="CDD" id="cd04606">
    <property type="entry name" value="CBS_pair_Mg_transporter"/>
    <property type="match status" value="1"/>
</dbReference>